<evidence type="ECO:0000259" key="3">
    <source>
        <dbReference type="Pfam" id="PF19040"/>
    </source>
</evidence>
<keyword evidence="4" id="KW-0808">Transferase</keyword>
<keyword evidence="1" id="KW-0812">Transmembrane</keyword>
<keyword evidence="1" id="KW-1133">Transmembrane helix</keyword>
<feature type="domain" description="SGNH" evidence="3">
    <location>
        <begin position="404"/>
        <end position="644"/>
    </location>
</feature>
<protein>
    <submittedName>
        <fullName evidence="4">Acyltransferase</fullName>
    </submittedName>
</protein>
<evidence type="ECO:0000313" key="4">
    <source>
        <dbReference type="EMBL" id="MCM5682456.1"/>
    </source>
</evidence>
<evidence type="ECO:0000256" key="1">
    <source>
        <dbReference type="SAM" id="Phobius"/>
    </source>
</evidence>
<keyword evidence="4" id="KW-0012">Acyltransferase</keyword>
<dbReference type="EMBL" id="JAMKFE010000019">
    <property type="protein sequence ID" value="MCM5682456.1"/>
    <property type="molecule type" value="Genomic_DNA"/>
</dbReference>
<name>A0ABT0YWC1_9BURK</name>
<evidence type="ECO:0000313" key="5">
    <source>
        <dbReference type="Proteomes" id="UP001165541"/>
    </source>
</evidence>
<gene>
    <name evidence="4" type="ORF">M8A51_23250</name>
</gene>
<proteinExistence type="predicted"/>
<feature type="transmembrane region" description="Helical" evidence="1">
    <location>
        <begin position="345"/>
        <end position="364"/>
    </location>
</feature>
<feature type="transmembrane region" description="Helical" evidence="1">
    <location>
        <begin position="72"/>
        <end position="91"/>
    </location>
</feature>
<dbReference type="SUPFAM" id="SSF52266">
    <property type="entry name" value="SGNH hydrolase"/>
    <property type="match status" value="1"/>
</dbReference>
<dbReference type="PANTHER" id="PTHR23028">
    <property type="entry name" value="ACETYLTRANSFERASE"/>
    <property type="match status" value="1"/>
</dbReference>
<dbReference type="Proteomes" id="UP001165541">
    <property type="component" value="Unassembled WGS sequence"/>
</dbReference>
<feature type="transmembrane region" description="Helical" evidence="1">
    <location>
        <begin position="307"/>
        <end position="325"/>
    </location>
</feature>
<dbReference type="Pfam" id="PF19040">
    <property type="entry name" value="SGNH"/>
    <property type="match status" value="1"/>
</dbReference>
<dbReference type="InterPro" id="IPR002656">
    <property type="entry name" value="Acyl_transf_3_dom"/>
</dbReference>
<sequence>MEFRQDLNGLRAYAVVAVVLYHFGLPFAQGGFVGVDVFFVISGYLMTALILGQMHAGRFSLLSFYLARARRIVPALVVVCIALLAFGWFWLTPGDYTALARHAGSSVGFFSNMVYARESGYFDAGAHDKWLLHTWSLSVEWQFYCLYPVGLMLLRRLSLRPAVVAVALVAMLLLSLALSMAWVGSQPIRAFFWLPSRAWEMLAGGCVYLLQPHLPWRSPLPARLLEGLGAVLIVGSVLALDPGVPWPGSLAVLPVAGAVMIMLAQRQGSWLTGTRVAQHLGNASYSIYLWHWPVVVLLAYLDAEHQPAWVAAGLLASWLLGWASYRWVEQPVRQGMLRLPRWRAVGVHAAGGGAVAVMALLLMWQDGVPSRVPPDVTTAAAESRNMHPRWRECLRTGWPLEQVRGCAMGQAPSSGEPEVVLIGDSHAGALFGAMEAALQQSGRSGHFFGATSCPPIRGVQFDHGVESDCAGFYRNVHRWLDERKTPVTVVLVGRWSNYLYDRAAQVRLDGRDGFGALPPEQRERQYAERLVASVCEYAKKGPLYLVGPIPEMGFNVPRTLARDRLREVRRTDYGVALDEHQRKNRVVAQALQDAGRRCGARTVDPSRYLCEDGLCHAELQGRPLYFDDDHLSEYGNRFVLPALLQAVQPAAVGAP</sequence>
<dbReference type="GO" id="GO:0016746">
    <property type="term" value="F:acyltransferase activity"/>
    <property type="evidence" value="ECO:0007669"/>
    <property type="project" value="UniProtKB-KW"/>
</dbReference>
<accession>A0ABT0YWC1</accession>
<dbReference type="PANTHER" id="PTHR23028:SF53">
    <property type="entry name" value="ACYL_TRANSF_3 DOMAIN-CONTAINING PROTEIN"/>
    <property type="match status" value="1"/>
</dbReference>
<reference evidence="4" key="1">
    <citation type="submission" date="2022-05" db="EMBL/GenBank/DDBJ databases">
        <title>Schlegelella sp. nov., isolated from mangrove soil.</title>
        <authorList>
            <person name="Liu Y."/>
            <person name="Ge X."/>
            <person name="Liu W."/>
        </authorList>
    </citation>
    <scope>NUCLEOTIDE SEQUENCE</scope>
    <source>
        <strain evidence="4">S2-27</strain>
    </source>
</reference>
<feature type="domain" description="Acyltransferase 3" evidence="2">
    <location>
        <begin position="6"/>
        <end position="325"/>
    </location>
</feature>
<feature type="transmembrane region" description="Helical" evidence="1">
    <location>
        <begin position="285"/>
        <end position="301"/>
    </location>
</feature>
<dbReference type="InterPro" id="IPR043968">
    <property type="entry name" value="SGNH"/>
</dbReference>
<keyword evidence="5" id="KW-1185">Reference proteome</keyword>
<feature type="transmembrane region" description="Helical" evidence="1">
    <location>
        <begin position="31"/>
        <end position="51"/>
    </location>
</feature>
<feature type="transmembrane region" description="Helical" evidence="1">
    <location>
        <begin position="7"/>
        <end position="25"/>
    </location>
</feature>
<dbReference type="Pfam" id="PF01757">
    <property type="entry name" value="Acyl_transf_3"/>
    <property type="match status" value="1"/>
</dbReference>
<feature type="transmembrane region" description="Helical" evidence="1">
    <location>
        <begin position="130"/>
        <end position="150"/>
    </location>
</feature>
<organism evidence="4 5">
    <name type="scientific">Caldimonas mangrovi</name>
    <dbReference type="NCBI Taxonomy" id="2944811"/>
    <lineage>
        <taxon>Bacteria</taxon>
        <taxon>Pseudomonadati</taxon>
        <taxon>Pseudomonadota</taxon>
        <taxon>Betaproteobacteria</taxon>
        <taxon>Burkholderiales</taxon>
        <taxon>Sphaerotilaceae</taxon>
        <taxon>Caldimonas</taxon>
    </lineage>
</organism>
<keyword evidence="1" id="KW-0472">Membrane</keyword>
<evidence type="ECO:0000259" key="2">
    <source>
        <dbReference type="Pfam" id="PF01757"/>
    </source>
</evidence>
<comment type="caution">
    <text evidence="4">The sequence shown here is derived from an EMBL/GenBank/DDBJ whole genome shotgun (WGS) entry which is preliminary data.</text>
</comment>
<dbReference type="RefSeq" id="WP_251780933.1">
    <property type="nucleotide sequence ID" value="NZ_JAMKFE010000019.1"/>
</dbReference>
<feature type="transmembrane region" description="Helical" evidence="1">
    <location>
        <begin position="246"/>
        <end position="264"/>
    </location>
</feature>
<feature type="transmembrane region" description="Helical" evidence="1">
    <location>
        <begin position="162"/>
        <end position="184"/>
    </location>
</feature>
<dbReference type="InterPro" id="IPR050879">
    <property type="entry name" value="Acyltransferase_3"/>
</dbReference>